<dbReference type="EMBL" id="JAANQT010000030">
    <property type="protein sequence ID" value="KAG1315647.1"/>
    <property type="molecule type" value="Genomic_DNA"/>
</dbReference>
<dbReference type="PROSITE" id="PS50011">
    <property type="entry name" value="PROTEIN_KINASE_DOM"/>
    <property type="match status" value="1"/>
</dbReference>
<name>A0A9P6XKA8_RHIOR</name>
<dbReference type="InterPro" id="IPR008271">
    <property type="entry name" value="Ser/Thr_kinase_AS"/>
</dbReference>
<dbReference type="PROSITE" id="PS00107">
    <property type="entry name" value="PROTEIN_KINASE_ATP"/>
    <property type="match status" value="1"/>
</dbReference>
<evidence type="ECO:0000256" key="8">
    <source>
        <dbReference type="SAM" id="MobiDB-lite"/>
    </source>
</evidence>
<evidence type="ECO:0000256" key="4">
    <source>
        <dbReference type="ARBA" id="ARBA00022777"/>
    </source>
</evidence>
<evidence type="ECO:0000256" key="1">
    <source>
        <dbReference type="ARBA" id="ARBA00022527"/>
    </source>
</evidence>
<dbReference type="GO" id="GO:0005634">
    <property type="term" value="C:nucleus"/>
    <property type="evidence" value="ECO:0007669"/>
    <property type="project" value="TreeGrafter"/>
</dbReference>
<dbReference type="SUPFAM" id="SSF56112">
    <property type="entry name" value="Protein kinase-like (PK-like)"/>
    <property type="match status" value="1"/>
</dbReference>
<dbReference type="PANTHER" id="PTHR24345:SF0">
    <property type="entry name" value="CELL CYCLE SERINE_THREONINE-PROTEIN KINASE CDC5_MSD2"/>
    <property type="match status" value="1"/>
</dbReference>
<dbReference type="Pfam" id="PF00069">
    <property type="entry name" value="Pkinase"/>
    <property type="match status" value="1"/>
</dbReference>
<dbReference type="GO" id="GO:0004674">
    <property type="term" value="F:protein serine/threonine kinase activity"/>
    <property type="evidence" value="ECO:0007669"/>
    <property type="project" value="UniProtKB-KW"/>
</dbReference>
<gene>
    <name evidence="10" type="ORF">G6F64_000490</name>
</gene>
<keyword evidence="4" id="KW-0418">Kinase</keyword>
<evidence type="ECO:0000313" key="10">
    <source>
        <dbReference type="EMBL" id="KAG1315647.1"/>
    </source>
</evidence>
<keyword evidence="11" id="KW-1185">Reference proteome</keyword>
<evidence type="ECO:0000313" key="11">
    <source>
        <dbReference type="Proteomes" id="UP000716291"/>
    </source>
</evidence>
<dbReference type="Proteomes" id="UP000716291">
    <property type="component" value="Unassembled WGS sequence"/>
</dbReference>
<dbReference type="InterPro" id="IPR017441">
    <property type="entry name" value="Protein_kinase_ATP_BS"/>
</dbReference>
<sequence length="406" mass="46351">MIRKSQIITLPQQLNHYRGSVNGDASKIHVNETQFADQSSEDDDELSVSSAGTISSSPSTDSIHITGEFVTKQSTSFLSLFKTFFHKLSLFSFGSPVPTNSPDNGPFQPFADRAICLSNYGIVGRGLGQGTSSHVYLLRKTIKNKSLAVKMFRKCKKNVSRRSYMESIISEFGVTYTLRHQNILRTYDFVKLDNDYDKFALIIDYCNQGDVSTLISHRTLKLHQINALFKQLLNGLKYMHEKGVAHRDLKPENLLLHNNILKIADFGSCDVFRAEGERKDRKSYGVVGTTPYIAPEVFNYDHYWGTAADVWSAGIIFFALHCAHVPFESATIQDSDFRQYLQSRRERKYMGFNEIPHKPRSLLYHILNPNCNKRITVEGLLENPWVRSLSPDLIKKSERNKKIKFF</sequence>
<feature type="region of interest" description="Disordered" evidence="8">
    <location>
        <begin position="34"/>
        <end position="60"/>
    </location>
</feature>
<dbReference type="FunFam" id="1.10.510.10:FF:000571">
    <property type="entry name" value="Maternal embryonic leucine zipper kinase"/>
    <property type="match status" value="1"/>
</dbReference>
<feature type="binding site" evidence="6">
    <location>
        <position position="150"/>
    </location>
    <ligand>
        <name>ATP</name>
        <dbReference type="ChEBI" id="CHEBI:30616"/>
    </ligand>
</feature>
<comment type="similarity">
    <text evidence="7">Belongs to the protein kinase superfamily.</text>
</comment>
<evidence type="ECO:0000256" key="6">
    <source>
        <dbReference type="PROSITE-ProRule" id="PRU10141"/>
    </source>
</evidence>
<dbReference type="Gene3D" id="1.10.510.10">
    <property type="entry name" value="Transferase(Phosphotransferase) domain 1"/>
    <property type="match status" value="1"/>
</dbReference>
<evidence type="ECO:0000259" key="9">
    <source>
        <dbReference type="PROSITE" id="PS50011"/>
    </source>
</evidence>
<reference evidence="10" key="1">
    <citation type="journal article" date="2020" name="Microb. Genom.">
        <title>Genetic diversity of clinical and environmental Mucorales isolates obtained from an investigation of mucormycosis cases among solid organ transplant recipients.</title>
        <authorList>
            <person name="Nguyen M.H."/>
            <person name="Kaul D."/>
            <person name="Muto C."/>
            <person name="Cheng S.J."/>
            <person name="Richter R.A."/>
            <person name="Bruno V.M."/>
            <person name="Liu G."/>
            <person name="Beyhan S."/>
            <person name="Sundermann A.J."/>
            <person name="Mounaud S."/>
            <person name="Pasculle A.W."/>
            <person name="Nierman W.C."/>
            <person name="Driscoll E."/>
            <person name="Cumbie R."/>
            <person name="Clancy C.J."/>
            <person name="Dupont C.L."/>
        </authorList>
    </citation>
    <scope>NUCLEOTIDE SEQUENCE</scope>
    <source>
        <strain evidence="10">GL11</strain>
    </source>
</reference>
<dbReference type="InterPro" id="IPR011009">
    <property type="entry name" value="Kinase-like_dom_sf"/>
</dbReference>
<protein>
    <recommendedName>
        <fullName evidence="9">Protein kinase domain-containing protein</fullName>
    </recommendedName>
</protein>
<dbReference type="GO" id="GO:0005524">
    <property type="term" value="F:ATP binding"/>
    <property type="evidence" value="ECO:0007669"/>
    <property type="project" value="UniProtKB-UniRule"/>
</dbReference>
<dbReference type="PANTHER" id="PTHR24345">
    <property type="entry name" value="SERINE/THREONINE-PROTEIN KINASE PLK"/>
    <property type="match status" value="1"/>
</dbReference>
<dbReference type="SMART" id="SM00220">
    <property type="entry name" value="S_TKc"/>
    <property type="match status" value="1"/>
</dbReference>
<evidence type="ECO:0000256" key="7">
    <source>
        <dbReference type="RuleBase" id="RU000304"/>
    </source>
</evidence>
<keyword evidence="1 7" id="KW-0723">Serine/threonine-protein kinase</keyword>
<accession>A0A9P6XKA8</accession>
<evidence type="ECO:0000256" key="5">
    <source>
        <dbReference type="ARBA" id="ARBA00022840"/>
    </source>
</evidence>
<keyword evidence="2" id="KW-0808">Transferase</keyword>
<evidence type="ECO:0000256" key="2">
    <source>
        <dbReference type="ARBA" id="ARBA00022679"/>
    </source>
</evidence>
<proteinExistence type="inferred from homology"/>
<feature type="domain" description="Protein kinase" evidence="9">
    <location>
        <begin position="121"/>
        <end position="386"/>
    </location>
</feature>
<dbReference type="AlphaFoldDB" id="A0A9P6XKA8"/>
<keyword evidence="5 6" id="KW-0067">ATP-binding</keyword>
<evidence type="ECO:0000256" key="3">
    <source>
        <dbReference type="ARBA" id="ARBA00022741"/>
    </source>
</evidence>
<keyword evidence="3 6" id="KW-0547">Nucleotide-binding</keyword>
<dbReference type="InterPro" id="IPR000719">
    <property type="entry name" value="Prot_kinase_dom"/>
</dbReference>
<dbReference type="PROSITE" id="PS00108">
    <property type="entry name" value="PROTEIN_KINASE_ST"/>
    <property type="match status" value="1"/>
</dbReference>
<comment type="caution">
    <text evidence="10">The sequence shown here is derived from an EMBL/GenBank/DDBJ whole genome shotgun (WGS) entry which is preliminary data.</text>
</comment>
<organism evidence="10 11">
    <name type="scientific">Rhizopus oryzae</name>
    <name type="common">Mucormycosis agent</name>
    <name type="synonym">Rhizopus arrhizus var. delemar</name>
    <dbReference type="NCBI Taxonomy" id="64495"/>
    <lineage>
        <taxon>Eukaryota</taxon>
        <taxon>Fungi</taxon>
        <taxon>Fungi incertae sedis</taxon>
        <taxon>Mucoromycota</taxon>
        <taxon>Mucoromycotina</taxon>
        <taxon>Mucoromycetes</taxon>
        <taxon>Mucorales</taxon>
        <taxon>Mucorineae</taxon>
        <taxon>Rhizopodaceae</taxon>
        <taxon>Rhizopus</taxon>
    </lineage>
</organism>
<feature type="compositionally biased region" description="Low complexity" evidence="8">
    <location>
        <begin position="47"/>
        <end position="60"/>
    </location>
</feature>